<feature type="transmembrane region" description="Helical" evidence="6">
    <location>
        <begin position="90"/>
        <end position="108"/>
    </location>
</feature>
<keyword evidence="6" id="KW-0458">Lysosome</keyword>
<dbReference type="Proteomes" id="UP000095287">
    <property type="component" value="Unplaced"/>
</dbReference>
<name>A0A1I8ASK6_9BILA</name>
<feature type="transmembrane region" description="Helical" evidence="6">
    <location>
        <begin position="32"/>
        <end position="50"/>
    </location>
</feature>
<keyword evidence="7" id="KW-1185">Reference proteome</keyword>
<dbReference type="PANTHER" id="PTHR10981">
    <property type="entry name" value="BATTENIN"/>
    <property type="match status" value="1"/>
</dbReference>
<dbReference type="PRINTS" id="PR01315">
    <property type="entry name" value="BATTENIN"/>
</dbReference>
<dbReference type="Pfam" id="PF02487">
    <property type="entry name" value="CLN3"/>
    <property type="match status" value="1"/>
</dbReference>
<keyword evidence="5 6" id="KW-0472">Membrane</keyword>
<dbReference type="GO" id="GO:0051453">
    <property type="term" value="P:regulation of intracellular pH"/>
    <property type="evidence" value="ECO:0007669"/>
    <property type="project" value="TreeGrafter"/>
</dbReference>
<evidence type="ECO:0000313" key="7">
    <source>
        <dbReference type="Proteomes" id="UP000095287"/>
    </source>
</evidence>
<dbReference type="GO" id="GO:0005765">
    <property type="term" value="C:lysosomal membrane"/>
    <property type="evidence" value="ECO:0007669"/>
    <property type="project" value="UniProtKB-SubCell"/>
</dbReference>
<sequence length="418" mass="45900">MSTGAVLLADILPTLIIKLTFPFFMQRIPFGARHLVVVLLQTASYFVVAYSTSVTMSLAGVAIASFGAGLGEITYLGLASHFNKNSISAWSSGTGGAGIIGALAYAGLTEPHFADLSPKTTLLIMLVVPVIFAFAYWVLLVVPDSVHTPDLRRPSTWVVPASNAVPYTCKAFDYDSQSSPKRPEIAPYFEKEEPEHIPAAKLTFKEKILLVLPLIKYMIPLALVYVGEYFINQGLTALIFFDCSHGFHLARSAQYRWYQVIYQLGVFISRSSVNLIQLPLWALVLLPVLQLLNAGFFLAEAVFWFVPHIGIVFALILFEGFFGGASYVNTFNTIHKKVRPEQGQLNEKLGRIFSSKAFVRGSANAVPSLKNLAVGQLQLGAATRVSRERKCNVPASPWIPRLLDRGEIPARQCSALSD</sequence>
<feature type="transmembrane region" description="Helical" evidence="6">
    <location>
        <begin position="305"/>
        <end position="328"/>
    </location>
</feature>
<dbReference type="WBParaSite" id="L893_g8790.t1">
    <property type="protein sequence ID" value="L893_g8790.t1"/>
    <property type="gene ID" value="L893_g8790"/>
</dbReference>
<feature type="transmembrane region" description="Helical" evidence="6">
    <location>
        <begin position="208"/>
        <end position="227"/>
    </location>
</feature>
<dbReference type="GO" id="GO:0007040">
    <property type="term" value="P:lysosome organization"/>
    <property type="evidence" value="ECO:0007669"/>
    <property type="project" value="TreeGrafter"/>
</dbReference>
<dbReference type="PANTHER" id="PTHR10981:SF8">
    <property type="entry name" value="BATTENIN"/>
    <property type="match status" value="1"/>
</dbReference>
<protein>
    <recommendedName>
        <fullName evidence="6">Battenin</fullName>
    </recommendedName>
</protein>
<keyword evidence="3 6" id="KW-0812">Transmembrane</keyword>
<evidence type="ECO:0000256" key="2">
    <source>
        <dbReference type="ARBA" id="ARBA00007467"/>
    </source>
</evidence>
<proteinExistence type="inferred from homology"/>
<evidence type="ECO:0000256" key="1">
    <source>
        <dbReference type="ARBA" id="ARBA00004127"/>
    </source>
</evidence>
<dbReference type="GO" id="GO:0012505">
    <property type="term" value="C:endomembrane system"/>
    <property type="evidence" value="ECO:0007669"/>
    <property type="project" value="UniProtKB-SubCell"/>
</dbReference>
<evidence type="ECO:0000256" key="6">
    <source>
        <dbReference type="RuleBase" id="RU361113"/>
    </source>
</evidence>
<dbReference type="InterPro" id="IPR018460">
    <property type="entry name" value="Battenin_disease_Cln3_subgr"/>
</dbReference>
<feature type="transmembrane region" description="Helical" evidence="6">
    <location>
        <begin position="120"/>
        <end position="142"/>
    </location>
</feature>
<dbReference type="InterPro" id="IPR036259">
    <property type="entry name" value="MFS_trans_sf"/>
</dbReference>
<evidence type="ECO:0000313" key="8">
    <source>
        <dbReference type="WBParaSite" id="L893_g8790.t1"/>
    </source>
</evidence>
<evidence type="ECO:0000256" key="3">
    <source>
        <dbReference type="ARBA" id="ARBA00022692"/>
    </source>
</evidence>
<dbReference type="AlphaFoldDB" id="A0A1I8ASK6"/>
<evidence type="ECO:0000256" key="4">
    <source>
        <dbReference type="ARBA" id="ARBA00022989"/>
    </source>
</evidence>
<reference evidence="8" key="1">
    <citation type="submission" date="2016-11" db="UniProtKB">
        <authorList>
            <consortium name="WormBaseParasite"/>
        </authorList>
    </citation>
    <scope>IDENTIFICATION</scope>
</reference>
<feature type="transmembrane region" description="Helical" evidence="6">
    <location>
        <begin position="278"/>
        <end position="299"/>
    </location>
</feature>
<dbReference type="InterPro" id="IPR003492">
    <property type="entry name" value="Battenin_disease_Cln3"/>
</dbReference>
<feature type="transmembrane region" description="Helical" evidence="6">
    <location>
        <begin position="56"/>
        <end position="78"/>
    </location>
</feature>
<organism evidence="7 8">
    <name type="scientific">Steinernema glaseri</name>
    <dbReference type="NCBI Taxonomy" id="37863"/>
    <lineage>
        <taxon>Eukaryota</taxon>
        <taxon>Metazoa</taxon>
        <taxon>Ecdysozoa</taxon>
        <taxon>Nematoda</taxon>
        <taxon>Chromadorea</taxon>
        <taxon>Rhabditida</taxon>
        <taxon>Tylenchina</taxon>
        <taxon>Panagrolaimomorpha</taxon>
        <taxon>Strongyloidoidea</taxon>
        <taxon>Steinernematidae</taxon>
        <taxon>Steinernema</taxon>
    </lineage>
</organism>
<dbReference type="SUPFAM" id="SSF103473">
    <property type="entry name" value="MFS general substrate transporter"/>
    <property type="match status" value="1"/>
</dbReference>
<comment type="subcellular location">
    <subcellularLocation>
        <location evidence="1">Endomembrane system</location>
        <topology evidence="1">Multi-pass membrane protein</topology>
    </subcellularLocation>
    <subcellularLocation>
        <location evidence="6">Lysosome membrane</location>
        <topology evidence="6">Multi-pass membrane protein</topology>
    </subcellularLocation>
</comment>
<dbReference type="PIRSF" id="PIRSF015974">
    <property type="entry name" value="CLN3_BTN1"/>
    <property type="match status" value="1"/>
</dbReference>
<feature type="transmembrane region" description="Helical" evidence="6">
    <location>
        <begin position="6"/>
        <end position="25"/>
    </location>
</feature>
<keyword evidence="4 6" id="KW-1133">Transmembrane helix</keyword>
<accession>A0A1I8ASK6</accession>
<comment type="similarity">
    <text evidence="2 6">Belongs to the battenin family.</text>
</comment>
<evidence type="ECO:0000256" key="5">
    <source>
        <dbReference type="ARBA" id="ARBA00023136"/>
    </source>
</evidence>